<sequence>MTLHRTTVTKRLFALLASTSLIMAMGACSSDNETQSHEAGSTGTTTTVDAGNVVIFTPSDGITISQQTPLSKWEKLVPEIVSSLKDNDVKGSNITVKTASSLDKQSQSVQDYVVDHVNNTSDDEDSSDKTTLVVAPVADITESDRQYGDYASHAITWNGNSSDEDTQDYAQSAERLVSALQLAQNEGMKVVLVSNTLQGFTPDVYAPMTTAEQVGQLQAKQLVSKLELDKTSSDNPKHIEVLLPYDATDESGSTADATFAQDVFKGIWSVLGPYFKDGKAVSPSGTLTSSSTESDWVSVAFDSAKSERVKSTLAERLGMDKDTSRHTRIDGIISCNDYVAGYVSEELNDLGYTGSAADINPSITISGIVDNITGKKDLKKQSVPDPAQAPESDGGDSDTEDTSDSLDEQNSQWPIITGYGAYVSSIPNIVNGKQWMTALEKRKTLASDIAQTCVQLNTSGKLAKLTFISSVAMEDKKVPTIQEEALAVSASNLKKTLIEPGYISLAEAGL</sequence>
<organism evidence="3 4">
    <name type="scientific">Bifidobacterium catenulatum PV20-2</name>
    <dbReference type="NCBI Taxonomy" id="1447716"/>
    <lineage>
        <taxon>Bacteria</taxon>
        <taxon>Bacillati</taxon>
        <taxon>Actinomycetota</taxon>
        <taxon>Actinomycetes</taxon>
        <taxon>Bifidobacteriales</taxon>
        <taxon>Bifidobacteriaceae</taxon>
        <taxon>Bifidobacterium</taxon>
    </lineage>
</organism>
<evidence type="ECO:0000313" key="3">
    <source>
        <dbReference type="EMBL" id="AIZ14547.1"/>
    </source>
</evidence>
<dbReference type="KEGG" id="bka:AH68_05280"/>
<dbReference type="SUPFAM" id="SSF53822">
    <property type="entry name" value="Periplasmic binding protein-like I"/>
    <property type="match status" value="1"/>
</dbReference>
<dbReference type="HOGENOM" id="CLU_534930_0_0_11"/>
<feature type="signal peptide" evidence="2">
    <location>
        <begin position="1"/>
        <end position="29"/>
    </location>
</feature>
<name>A0A0A7I2L0_9BIFI</name>
<dbReference type="EMBL" id="CP007456">
    <property type="protein sequence ID" value="AIZ14547.1"/>
    <property type="molecule type" value="Genomic_DNA"/>
</dbReference>
<proteinExistence type="predicted"/>
<evidence type="ECO:0000313" key="4">
    <source>
        <dbReference type="Proteomes" id="UP000030625"/>
    </source>
</evidence>
<dbReference type="Proteomes" id="UP000030625">
    <property type="component" value="Chromosome"/>
</dbReference>
<dbReference type="PROSITE" id="PS51257">
    <property type="entry name" value="PROKAR_LIPOPROTEIN"/>
    <property type="match status" value="1"/>
</dbReference>
<dbReference type="Gene3D" id="3.40.50.2300">
    <property type="match status" value="1"/>
</dbReference>
<protein>
    <submittedName>
        <fullName evidence="3">Uncharacterized protein</fullName>
    </submittedName>
</protein>
<dbReference type="InterPro" id="IPR028082">
    <property type="entry name" value="Peripla_BP_I"/>
</dbReference>
<keyword evidence="2" id="KW-0732">Signal</keyword>
<dbReference type="AlphaFoldDB" id="A0A0A7I2L0"/>
<evidence type="ECO:0000256" key="1">
    <source>
        <dbReference type="SAM" id="MobiDB-lite"/>
    </source>
</evidence>
<evidence type="ECO:0000256" key="2">
    <source>
        <dbReference type="SAM" id="SignalP"/>
    </source>
</evidence>
<accession>A0A0A7I2L0</accession>
<dbReference type="OrthoDB" id="3239411at2"/>
<gene>
    <name evidence="3" type="ORF">AH68_05280</name>
</gene>
<dbReference type="STRING" id="1447716.AH68_05280"/>
<feature type="chain" id="PRO_5002029418" evidence="2">
    <location>
        <begin position="30"/>
        <end position="510"/>
    </location>
</feature>
<feature type="region of interest" description="Disordered" evidence="1">
    <location>
        <begin position="377"/>
        <end position="410"/>
    </location>
</feature>
<dbReference type="RefSeq" id="WP_039198228.1">
    <property type="nucleotide sequence ID" value="NZ_CP007456.1"/>
</dbReference>
<feature type="compositionally biased region" description="Acidic residues" evidence="1">
    <location>
        <begin position="393"/>
        <end position="407"/>
    </location>
</feature>
<reference evidence="3 4" key="1">
    <citation type="journal article" date="2015" name="Genome Announc.">
        <title>Complete and Assembled Genome Sequence of Bifidobacterium kashiwanohense PV20-2, Isolated from the Feces of an Anemic Kenyan Infant.</title>
        <authorList>
            <person name="Vazquez-Gutierrez P."/>
            <person name="Lacroix C."/>
            <person name="Chassard C."/>
            <person name="Klumpp J."/>
            <person name="Jans C."/>
            <person name="Stevens M.J."/>
        </authorList>
    </citation>
    <scope>NUCLEOTIDE SEQUENCE [LARGE SCALE GENOMIC DNA]</scope>
    <source>
        <strain evidence="3 4">PV20-2</strain>
    </source>
</reference>